<dbReference type="GO" id="GO:0003677">
    <property type="term" value="F:DNA binding"/>
    <property type="evidence" value="ECO:0007669"/>
    <property type="project" value="UniProtKB-UniRule"/>
</dbReference>
<evidence type="ECO:0000259" key="3">
    <source>
        <dbReference type="PROSITE" id="PS50977"/>
    </source>
</evidence>
<keyword evidence="1 2" id="KW-0238">DNA-binding</keyword>
<dbReference type="PRINTS" id="PR00455">
    <property type="entry name" value="HTHTETR"/>
</dbReference>
<proteinExistence type="predicted"/>
<dbReference type="Pfam" id="PF21303">
    <property type="entry name" value="TetR_C_39"/>
    <property type="match status" value="1"/>
</dbReference>
<evidence type="ECO:0000256" key="1">
    <source>
        <dbReference type="ARBA" id="ARBA00023125"/>
    </source>
</evidence>
<dbReference type="AlphaFoldDB" id="A0A5M9WMI6"/>
<dbReference type="InterPro" id="IPR049149">
    <property type="entry name" value="TetR/AcrR_C"/>
</dbReference>
<dbReference type="OrthoDB" id="9814200at2"/>
<dbReference type="Proteomes" id="UP000323664">
    <property type="component" value="Unassembled WGS sequence"/>
</dbReference>
<sequence>MRLMKNPEERRNEILDAAEILFVTKGYTKATIMDILQACDIAKGTFYYYFESKEEVMHAIVMRFIMSGEAAARRVVADPELSAHDKIFRIIMTQNQPDDRKLGVIEQLHSVQNVEMHQKSLVETVLRLSPILAEVVEQGIQEGVFHTPAPQESIEFLLVSSQFLLDQGIFHWQEEEFQKKVRAFSQIMERVLGAANGSFAYVTELYFPHKAQQVKES</sequence>
<dbReference type="PROSITE" id="PS01081">
    <property type="entry name" value="HTH_TETR_1"/>
    <property type="match status" value="1"/>
</dbReference>
<name>A0A5M9WMI6_PAEAM</name>
<evidence type="ECO:0000256" key="2">
    <source>
        <dbReference type="PROSITE-ProRule" id="PRU00335"/>
    </source>
</evidence>
<dbReference type="SUPFAM" id="SSF46689">
    <property type="entry name" value="Homeodomain-like"/>
    <property type="match status" value="1"/>
</dbReference>
<reference evidence="4 5" key="1">
    <citation type="journal article" date="2019" name="J. Ind. Microbiol. Biotechnol.">
        <title>Paenibacillus amylolyticus 27C64 has a diverse set of carbohydrate-active enzymes and complete pectin deconstruction system.</title>
        <authorList>
            <person name="Keggi C."/>
            <person name="Doran-Peterson J."/>
        </authorList>
    </citation>
    <scope>NUCLEOTIDE SEQUENCE [LARGE SCALE GENOMIC DNA]</scope>
    <source>
        <strain evidence="4 5">27C64</strain>
    </source>
</reference>
<comment type="caution">
    <text evidence="4">The sequence shown here is derived from an EMBL/GenBank/DDBJ whole genome shotgun (WGS) entry which is preliminary data.</text>
</comment>
<dbReference type="PANTHER" id="PTHR43479">
    <property type="entry name" value="ACREF/ENVCD OPERON REPRESSOR-RELATED"/>
    <property type="match status" value="1"/>
</dbReference>
<dbReference type="InterPro" id="IPR023772">
    <property type="entry name" value="DNA-bd_HTH_TetR-type_CS"/>
</dbReference>
<feature type="DNA-binding region" description="H-T-H motif" evidence="2">
    <location>
        <begin position="31"/>
        <end position="50"/>
    </location>
</feature>
<feature type="domain" description="HTH tetR-type" evidence="3">
    <location>
        <begin position="8"/>
        <end position="68"/>
    </location>
</feature>
<dbReference type="RefSeq" id="WP_123062630.1">
    <property type="nucleotide sequence ID" value="NZ_RIAS01000001.1"/>
</dbReference>
<accession>A0A5M9WMI6</accession>
<dbReference type="PANTHER" id="PTHR43479:SF11">
    <property type="entry name" value="ACREF_ENVCD OPERON REPRESSOR-RELATED"/>
    <property type="match status" value="1"/>
</dbReference>
<dbReference type="InterPro" id="IPR036271">
    <property type="entry name" value="Tet_transcr_reg_TetR-rel_C_sf"/>
</dbReference>
<dbReference type="InterPro" id="IPR001647">
    <property type="entry name" value="HTH_TetR"/>
</dbReference>
<dbReference type="PROSITE" id="PS50977">
    <property type="entry name" value="HTH_TETR_2"/>
    <property type="match status" value="1"/>
</dbReference>
<dbReference type="Gene3D" id="1.10.357.10">
    <property type="entry name" value="Tetracycline Repressor, domain 2"/>
    <property type="match status" value="1"/>
</dbReference>
<evidence type="ECO:0000313" key="4">
    <source>
        <dbReference type="EMBL" id="KAA8782763.1"/>
    </source>
</evidence>
<dbReference type="Pfam" id="PF00440">
    <property type="entry name" value="TetR_N"/>
    <property type="match status" value="1"/>
</dbReference>
<gene>
    <name evidence="4" type="ORF">EC604_02745</name>
</gene>
<dbReference type="SUPFAM" id="SSF48498">
    <property type="entry name" value="Tetracyclin repressor-like, C-terminal domain"/>
    <property type="match status" value="1"/>
</dbReference>
<dbReference type="EMBL" id="RIAS01000001">
    <property type="protein sequence ID" value="KAA8782763.1"/>
    <property type="molecule type" value="Genomic_DNA"/>
</dbReference>
<evidence type="ECO:0000313" key="5">
    <source>
        <dbReference type="Proteomes" id="UP000323664"/>
    </source>
</evidence>
<organism evidence="4 5">
    <name type="scientific">Paenibacillus amylolyticus</name>
    <dbReference type="NCBI Taxonomy" id="1451"/>
    <lineage>
        <taxon>Bacteria</taxon>
        <taxon>Bacillati</taxon>
        <taxon>Bacillota</taxon>
        <taxon>Bacilli</taxon>
        <taxon>Bacillales</taxon>
        <taxon>Paenibacillaceae</taxon>
        <taxon>Paenibacillus</taxon>
    </lineage>
</organism>
<protein>
    <submittedName>
        <fullName evidence="4">TetR/AcrR family transcriptional regulator</fullName>
    </submittedName>
</protein>
<dbReference type="InterPro" id="IPR050624">
    <property type="entry name" value="HTH-type_Tx_Regulator"/>
</dbReference>
<dbReference type="InterPro" id="IPR009057">
    <property type="entry name" value="Homeodomain-like_sf"/>
</dbReference>